<dbReference type="SMART" id="SM00448">
    <property type="entry name" value="REC"/>
    <property type="match status" value="1"/>
</dbReference>
<dbReference type="CDD" id="cd00156">
    <property type="entry name" value="REC"/>
    <property type="match status" value="1"/>
</dbReference>
<feature type="domain" description="Response regulatory" evidence="3">
    <location>
        <begin position="6"/>
        <end position="125"/>
    </location>
</feature>
<dbReference type="InterPro" id="IPR001789">
    <property type="entry name" value="Sig_transdc_resp-reg_receiver"/>
</dbReference>
<dbReference type="RefSeq" id="WP_252165520.1">
    <property type="nucleotide sequence ID" value="NZ_CP084930.1"/>
</dbReference>
<feature type="modified residue" description="4-aspartylphosphate" evidence="2">
    <location>
        <position position="55"/>
    </location>
</feature>
<dbReference type="PROSITE" id="PS50110">
    <property type="entry name" value="RESPONSE_REGULATORY"/>
    <property type="match status" value="1"/>
</dbReference>
<reference evidence="4" key="1">
    <citation type="journal article" date="2022" name="Toxins">
        <title>Genomic Analysis of Sphingopyxis sp. USTB-05 for Biodegrading Cyanobacterial Hepatotoxins.</title>
        <authorList>
            <person name="Liu C."/>
            <person name="Xu Q."/>
            <person name="Zhao Z."/>
            <person name="Zhang H."/>
            <person name="Liu X."/>
            <person name="Yin C."/>
            <person name="Liu Y."/>
            <person name="Yan H."/>
        </authorList>
    </citation>
    <scope>NUCLEOTIDE SEQUENCE</scope>
    <source>
        <strain evidence="4">NBD5</strain>
    </source>
</reference>
<evidence type="ECO:0000256" key="2">
    <source>
        <dbReference type="PROSITE-ProRule" id="PRU00169"/>
    </source>
</evidence>
<evidence type="ECO:0000259" key="3">
    <source>
        <dbReference type="PROSITE" id="PS50110"/>
    </source>
</evidence>
<dbReference type="EMBL" id="CP084930">
    <property type="protein sequence ID" value="USI71707.1"/>
    <property type="molecule type" value="Genomic_DNA"/>
</dbReference>
<dbReference type="Proteomes" id="UP001056937">
    <property type="component" value="Chromosome 1"/>
</dbReference>
<keyword evidence="1 2" id="KW-0597">Phosphoprotein</keyword>
<dbReference type="Pfam" id="PF00072">
    <property type="entry name" value="Response_reg"/>
    <property type="match status" value="1"/>
</dbReference>
<organism evidence="4 5">
    <name type="scientific">Sphingomonas morindae</name>
    <dbReference type="NCBI Taxonomy" id="1541170"/>
    <lineage>
        <taxon>Bacteria</taxon>
        <taxon>Pseudomonadati</taxon>
        <taxon>Pseudomonadota</taxon>
        <taxon>Alphaproteobacteria</taxon>
        <taxon>Sphingomonadales</taxon>
        <taxon>Sphingomonadaceae</taxon>
        <taxon>Sphingomonas</taxon>
    </lineage>
</organism>
<dbReference type="InterPro" id="IPR050595">
    <property type="entry name" value="Bact_response_regulator"/>
</dbReference>
<dbReference type="Gene3D" id="3.40.50.2300">
    <property type="match status" value="1"/>
</dbReference>
<sequence>MKTRANIVILEDESALREELVELVTLLGCDSIAAATGAEALAALHAHPVSLLLCDLHLQRESGFELLRAIHRDSRFAGRRPRIVAMTGHTDLLDSRRQDLDGLADRLLLKPISIATLRGLLATEPTDG</sequence>
<protein>
    <submittedName>
        <fullName evidence="4">Response regulator</fullName>
    </submittedName>
</protein>
<keyword evidence="5" id="KW-1185">Reference proteome</keyword>
<evidence type="ECO:0000313" key="5">
    <source>
        <dbReference type="Proteomes" id="UP001056937"/>
    </source>
</evidence>
<dbReference type="PANTHER" id="PTHR44591:SF3">
    <property type="entry name" value="RESPONSE REGULATORY DOMAIN-CONTAINING PROTEIN"/>
    <property type="match status" value="1"/>
</dbReference>
<proteinExistence type="predicted"/>
<dbReference type="InterPro" id="IPR011006">
    <property type="entry name" value="CheY-like_superfamily"/>
</dbReference>
<accession>A0ABY4X475</accession>
<name>A0ABY4X475_9SPHN</name>
<dbReference type="PANTHER" id="PTHR44591">
    <property type="entry name" value="STRESS RESPONSE REGULATOR PROTEIN 1"/>
    <property type="match status" value="1"/>
</dbReference>
<evidence type="ECO:0000313" key="4">
    <source>
        <dbReference type="EMBL" id="USI71707.1"/>
    </source>
</evidence>
<evidence type="ECO:0000256" key="1">
    <source>
        <dbReference type="ARBA" id="ARBA00022553"/>
    </source>
</evidence>
<gene>
    <name evidence="4" type="ORF">LHA26_10245</name>
</gene>
<dbReference type="SUPFAM" id="SSF52172">
    <property type="entry name" value="CheY-like"/>
    <property type="match status" value="1"/>
</dbReference>